<reference evidence="2 3" key="1">
    <citation type="submission" date="2016-10" db="EMBL/GenBank/DDBJ databases">
        <authorList>
            <person name="de Groot N.N."/>
        </authorList>
    </citation>
    <scope>NUCLEOTIDE SEQUENCE [LARGE SCALE GENOMIC DNA]</scope>
    <source>
        <strain evidence="2 3">DSM 12992</strain>
    </source>
</reference>
<protein>
    <submittedName>
        <fullName evidence="2">LysR substrate binding domain-containing protein</fullName>
    </submittedName>
</protein>
<dbReference type="PANTHER" id="PTHR30419">
    <property type="entry name" value="HTH-TYPE TRANSCRIPTIONAL REGULATOR YBHD"/>
    <property type="match status" value="1"/>
</dbReference>
<dbReference type="Pfam" id="PF03466">
    <property type="entry name" value="LysR_substrate"/>
    <property type="match status" value="1"/>
</dbReference>
<organism evidence="2 3">
    <name type="scientific">Clostridium uliginosum</name>
    <dbReference type="NCBI Taxonomy" id="119641"/>
    <lineage>
        <taxon>Bacteria</taxon>
        <taxon>Bacillati</taxon>
        <taxon>Bacillota</taxon>
        <taxon>Clostridia</taxon>
        <taxon>Eubacteriales</taxon>
        <taxon>Clostridiaceae</taxon>
        <taxon>Clostridium</taxon>
    </lineage>
</organism>
<keyword evidence="3" id="KW-1185">Reference proteome</keyword>
<dbReference type="EMBL" id="FOMG01000001">
    <property type="protein sequence ID" value="SFC15822.1"/>
    <property type="molecule type" value="Genomic_DNA"/>
</dbReference>
<dbReference type="CDD" id="cd05466">
    <property type="entry name" value="PBP2_LTTR_substrate"/>
    <property type="match status" value="1"/>
</dbReference>
<dbReference type="Gene3D" id="3.40.190.290">
    <property type="match status" value="1"/>
</dbReference>
<dbReference type="RefSeq" id="WP_090087506.1">
    <property type="nucleotide sequence ID" value="NZ_FOMG01000001.1"/>
</dbReference>
<dbReference type="STRING" id="119641.SAMN05421842_10181"/>
<evidence type="ECO:0000259" key="1">
    <source>
        <dbReference type="Pfam" id="PF03466"/>
    </source>
</evidence>
<dbReference type="SUPFAM" id="SSF53850">
    <property type="entry name" value="Periplasmic binding protein-like II"/>
    <property type="match status" value="1"/>
</dbReference>
<dbReference type="GO" id="GO:0006355">
    <property type="term" value="P:regulation of DNA-templated transcription"/>
    <property type="evidence" value="ECO:0007669"/>
    <property type="project" value="TreeGrafter"/>
</dbReference>
<dbReference type="InterPro" id="IPR050950">
    <property type="entry name" value="HTH-type_LysR_regulators"/>
</dbReference>
<evidence type="ECO:0000313" key="2">
    <source>
        <dbReference type="EMBL" id="SFC15822.1"/>
    </source>
</evidence>
<dbReference type="OrthoDB" id="63123at2"/>
<sequence length="227" mass="25869">MFLFPFFDNTFIHFSIIIYLYRLVKGTVRIGCFNSVCTNWLPSLVRDYNTIHPNISIEIFQGTYDDIIKWIKSGIVDLGFLSVSSAGKLPIHPLYNDPLVCVVPKNYSVSQSDYITLDEIKNEAFVIQRTSCDADIQNYLATHNLKIKSAYHVVDDLSTITLVSHGFGICLIPKLIMQDISYPVDIYPIKPDASRIIGISVLNIECMSPAVKKMYDFIISYNYPKYN</sequence>
<dbReference type="AlphaFoldDB" id="A0A1I1GX09"/>
<proteinExistence type="predicted"/>
<dbReference type="InterPro" id="IPR005119">
    <property type="entry name" value="LysR_subst-bd"/>
</dbReference>
<gene>
    <name evidence="2" type="ORF">SAMN05421842_10181</name>
</gene>
<feature type="domain" description="LysR substrate-binding" evidence="1">
    <location>
        <begin position="24"/>
        <end position="218"/>
    </location>
</feature>
<name>A0A1I1GX09_9CLOT</name>
<dbReference type="GO" id="GO:0005829">
    <property type="term" value="C:cytosol"/>
    <property type="evidence" value="ECO:0007669"/>
    <property type="project" value="TreeGrafter"/>
</dbReference>
<dbReference type="PANTHER" id="PTHR30419:SF28">
    <property type="entry name" value="HTH-TYPE TRANSCRIPTIONAL REGULATOR BSDA"/>
    <property type="match status" value="1"/>
</dbReference>
<accession>A0A1I1GX09</accession>
<dbReference type="Proteomes" id="UP000199263">
    <property type="component" value="Unassembled WGS sequence"/>
</dbReference>
<evidence type="ECO:0000313" key="3">
    <source>
        <dbReference type="Proteomes" id="UP000199263"/>
    </source>
</evidence>